<dbReference type="InterPro" id="IPR017887">
    <property type="entry name" value="TF_TCP_subgr"/>
</dbReference>
<feature type="domain" description="TCP" evidence="6">
    <location>
        <begin position="25"/>
        <end position="55"/>
    </location>
</feature>
<organism evidence="7 8">
    <name type="scientific">Escallonia rubra</name>
    <dbReference type="NCBI Taxonomy" id="112253"/>
    <lineage>
        <taxon>Eukaryota</taxon>
        <taxon>Viridiplantae</taxon>
        <taxon>Streptophyta</taxon>
        <taxon>Embryophyta</taxon>
        <taxon>Tracheophyta</taxon>
        <taxon>Spermatophyta</taxon>
        <taxon>Magnoliopsida</taxon>
        <taxon>eudicotyledons</taxon>
        <taxon>Gunneridae</taxon>
        <taxon>Pentapetalae</taxon>
        <taxon>asterids</taxon>
        <taxon>campanulids</taxon>
        <taxon>Escalloniales</taxon>
        <taxon>Escalloniaceae</taxon>
        <taxon>Escallonia</taxon>
    </lineage>
</organism>
<dbReference type="InterPro" id="IPR005333">
    <property type="entry name" value="Transcription_factor_TCP"/>
</dbReference>
<dbReference type="GO" id="GO:0043565">
    <property type="term" value="F:sequence-specific DNA binding"/>
    <property type="evidence" value="ECO:0007669"/>
    <property type="project" value="TreeGrafter"/>
</dbReference>
<comment type="caution">
    <text evidence="7">The sequence shown here is derived from an EMBL/GenBank/DDBJ whole genome shotgun (WGS) entry which is preliminary data.</text>
</comment>
<keyword evidence="3" id="KW-0238">DNA-binding</keyword>
<comment type="subcellular location">
    <subcellularLocation>
        <location evidence="1">Nucleus</location>
    </subcellularLocation>
</comment>
<sequence length="84" mass="9361">MAMKSTRREIVQVQGGHILWATDLKDRHNKVFTAKGPSDRRVRLAAHTAIQFYDAKNAIAKLDELPEWNPIPGEPSTALGPEPT</sequence>
<dbReference type="GO" id="GO:2000032">
    <property type="term" value="P:regulation of secondary shoot formation"/>
    <property type="evidence" value="ECO:0007669"/>
    <property type="project" value="TreeGrafter"/>
</dbReference>
<keyword evidence="2" id="KW-0805">Transcription regulation</keyword>
<keyword evidence="8" id="KW-1185">Reference proteome</keyword>
<dbReference type="Pfam" id="PF03634">
    <property type="entry name" value="TCP"/>
    <property type="match status" value="1"/>
</dbReference>
<gene>
    <name evidence="7" type="ORF">RJ640_027536</name>
</gene>
<dbReference type="PANTHER" id="PTHR31072">
    <property type="entry name" value="TRANSCRIPTION FACTOR TCP4-RELATED"/>
    <property type="match status" value="1"/>
</dbReference>
<evidence type="ECO:0000313" key="7">
    <source>
        <dbReference type="EMBL" id="KAK2975902.1"/>
    </source>
</evidence>
<dbReference type="GO" id="GO:0003700">
    <property type="term" value="F:DNA-binding transcription factor activity"/>
    <property type="evidence" value="ECO:0007669"/>
    <property type="project" value="InterPro"/>
</dbReference>
<evidence type="ECO:0000256" key="4">
    <source>
        <dbReference type="ARBA" id="ARBA00023163"/>
    </source>
</evidence>
<proteinExistence type="predicted"/>
<dbReference type="Proteomes" id="UP001187471">
    <property type="component" value="Unassembled WGS sequence"/>
</dbReference>
<dbReference type="PANTHER" id="PTHR31072:SF240">
    <property type="entry name" value="TRANSCRIPTION FACTOR TCP10"/>
    <property type="match status" value="1"/>
</dbReference>
<reference evidence="7" key="1">
    <citation type="submission" date="2022-12" db="EMBL/GenBank/DDBJ databases">
        <title>Draft genome assemblies for two species of Escallonia (Escalloniales).</title>
        <authorList>
            <person name="Chanderbali A."/>
            <person name="Dervinis C."/>
            <person name="Anghel I."/>
            <person name="Soltis D."/>
            <person name="Soltis P."/>
            <person name="Zapata F."/>
        </authorList>
    </citation>
    <scope>NUCLEOTIDE SEQUENCE</scope>
    <source>
        <strain evidence="7">UCBG92.1500</strain>
        <tissue evidence="7">Leaf</tissue>
    </source>
</reference>
<evidence type="ECO:0000256" key="1">
    <source>
        <dbReference type="ARBA" id="ARBA00004123"/>
    </source>
</evidence>
<evidence type="ECO:0000256" key="2">
    <source>
        <dbReference type="ARBA" id="ARBA00023015"/>
    </source>
</evidence>
<dbReference type="AlphaFoldDB" id="A0AA88UHZ7"/>
<evidence type="ECO:0000313" key="8">
    <source>
        <dbReference type="Proteomes" id="UP001187471"/>
    </source>
</evidence>
<evidence type="ECO:0000256" key="5">
    <source>
        <dbReference type="ARBA" id="ARBA00023242"/>
    </source>
</evidence>
<evidence type="ECO:0000259" key="6">
    <source>
        <dbReference type="Pfam" id="PF03634"/>
    </source>
</evidence>
<protein>
    <recommendedName>
        <fullName evidence="6">TCP domain-containing protein</fullName>
    </recommendedName>
</protein>
<evidence type="ECO:0000256" key="3">
    <source>
        <dbReference type="ARBA" id="ARBA00023125"/>
    </source>
</evidence>
<keyword evidence="4" id="KW-0804">Transcription</keyword>
<dbReference type="GO" id="GO:0005634">
    <property type="term" value="C:nucleus"/>
    <property type="evidence" value="ECO:0007669"/>
    <property type="project" value="UniProtKB-SubCell"/>
</dbReference>
<name>A0AA88UHZ7_9ASTE</name>
<accession>A0AA88UHZ7</accession>
<keyword evidence="5" id="KW-0539">Nucleus</keyword>
<dbReference type="EMBL" id="JAVXUO010002145">
    <property type="protein sequence ID" value="KAK2975902.1"/>
    <property type="molecule type" value="Genomic_DNA"/>
</dbReference>